<dbReference type="AlphaFoldDB" id="A0A1X2G5H6"/>
<proteinExistence type="predicted"/>
<dbReference type="Proteomes" id="UP000242146">
    <property type="component" value="Unassembled WGS sequence"/>
</dbReference>
<name>A0A1X2G5H6_9FUNG</name>
<comment type="caution">
    <text evidence="1">The sequence shown here is derived from an EMBL/GenBank/DDBJ whole genome shotgun (WGS) entry which is preliminary data.</text>
</comment>
<protein>
    <submittedName>
        <fullName evidence="1">Uncharacterized protein</fullName>
    </submittedName>
</protein>
<keyword evidence="2" id="KW-1185">Reference proteome</keyword>
<accession>A0A1X2G5H6</accession>
<evidence type="ECO:0000313" key="1">
    <source>
        <dbReference type="EMBL" id="ORX45544.1"/>
    </source>
</evidence>
<sequence length="73" mass="8254">MGLAFAHLCSTVMVHSKESKNCSAGFILTTCLSQIKKRDKTDRKVAKAVNKELQKRHVAMGLFVRHVDFTPFF</sequence>
<reference evidence="1 2" key="1">
    <citation type="submission" date="2016-07" db="EMBL/GenBank/DDBJ databases">
        <title>Pervasive Adenine N6-methylation of Active Genes in Fungi.</title>
        <authorList>
            <consortium name="DOE Joint Genome Institute"/>
            <person name="Mondo S.J."/>
            <person name="Dannebaum R.O."/>
            <person name="Kuo R.C."/>
            <person name="Labutti K."/>
            <person name="Haridas S."/>
            <person name="Kuo A."/>
            <person name="Salamov A."/>
            <person name="Ahrendt S.R."/>
            <person name="Lipzen A."/>
            <person name="Sullivan W."/>
            <person name="Andreopoulos W.B."/>
            <person name="Clum A."/>
            <person name="Lindquist E."/>
            <person name="Daum C."/>
            <person name="Ramamoorthy G.K."/>
            <person name="Gryganskyi A."/>
            <person name="Culley D."/>
            <person name="Magnuson J.K."/>
            <person name="James T.Y."/>
            <person name="O'Malley M.A."/>
            <person name="Stajich J.E."/>
            <person name="Spatafora J.W."/>
            <person name="Visel A."/>
            <person name="Grigoriev I.V."/>
        </authorList>
    </citation>
    <scope>NUCLEOTIDE SEQUENCE [LARGE SCALE GENOMIC DNA]</scope>
    <source>
        <strain evidence="1 2">NRRL 3301</strain>
    </source>
</reference>
<gene>
    <name evidence="1" type="ORF">DM01DRAFT_57911</name>
</gene>
<dbReference type="EMBL" id="MCGT01000042">
    <property type="protein sequence ID" value="ORX45544.1"/>
    <property type="molecule type" value="Genomic_DNA"/>
</dbReference>
<evidence type="ECO:0000313" key="2">
    <source>
        <dbReference type="Proteomes" id="UP000242146"/>
    </source>
</evidence>
<organism evidence="1 2">
    <name type="scientific">Hesseltinella vesiculosa</name>
    <dbReference type="NCBI Taxonomy" id="101127"/>
    <lineage>
        <taxon>Eukaryota</taxon>
        <taxon>Fungi</taxon>
        <taxon>Fungi incertae sedis</taxon>
        <taxon>Mucoromycota</taxon>
        <taxon>Mucoromycotina</taxon>
        <taxon>Mucoromycetes</taxon>
        <taxon>Mucorales</taxon>
        <taxon>Cunninghamellaceae</taxon>
        <taxon>Hesseltinella</taxon>
    </lineage>
</organism>